<keyword evidence="4 6" id="KW-1133">Transmembrane helix</keyword>
<dbReference type="Pfam" id="PF07690">
    <property type="entry name" value="MFS_1"/>
    <property type="match status" value="2"/>
</dbReference>
<dbReference type="FunFam" id="1.20.1250.20:FF:000503">
    <property type="entry name" value="Drug resistance transporter, EmrB/QacA subfamily"/>
    <property type="match status" value="1"/>
</dbReference>
<feature type="transmembrane region" description="Helical" evidence="6">
    <location>
        <begin position="44"/>
        <end position="64"/>
    </location>
</feature>
<dbReference type="AlphaFoldDB" id="A0A1F5AFY8"/>
<protein>
    <submittedName>
        <fullName evidence="8">MFS transporter</fullName>
    </submittedName>
</protein>
<feature type="transmembrane region" description="Helical" evidence="6">
    <location>
        <begin position="76"/>
        <end position="103"/>
    </location>
</feature>
<reference evidence="8 9" key="1">
    <citation type="journal article" date="2016" name="Nat. Commun.">
        <title>Thousands of microbial genomes shed light on interconnected biogeochemical processes in an aquifer system.</title>
        <authorList>
            <person name="Anantharaman K."/>
            <person name="Brown C.T."/>
            <person name="Hug L.A."/>
            <person name="Sharon I."/>
            <person name="Castelle C.J."/>
            <person name="Probst A.J."/>
            <person name="Thomas B.C."/>
            <person name="Singh A."/>
            <person name="Wilkins M.J."/>
            <person name="Karaoz U."/>
            <person name="Brodie E.L."/>
            <person name="Williams K.H."/>
            <person name="Hubbard S.S."/>
            <person name="Banfield J.F."/>
        </authorList>
    </citation>
    <scope>NUCLEOTIDE SEQUENCE [LARGE SCALE GENOMIC DNA]</scope>
</reference>
<dbReference type="STRING" id="1797291.A2V47_00295"/>
<evidence type="ECO:0000256" key="5">
    <source>
        <dbReference type="ARBA" id="ARBA00023136"/>
    </source>
</evidence>
<evidence type="ECO:0000256" key="6">
    <source>
        <dbReference type="SAM" id="Phobius"/>
    </source>
</evidence>
<evidence type="ECO:0000256" key="3">
    <source>
        <dbReference type="ARBA" id="ARBA00022692"/>
    </source>
</evidence>
<dbReference type="CDD" id="cd17321">
    <property type="entry name" value="MFS_MMR_MDR_like"/>
    <property type="match status" value="1"/>
</dbReference>
<comment type="caution">
    <text evidence="8">The sequence shown here is derived from an EMBL/GenBank/DDBJ whole genome shotgun (WGS) entry which is preliminary data.</text>
</comment>
<dbReference type="Gene3D" id="1.20.1720.10">
    <property type="entry name" value="Multidrug resistance protein D"/>
    <property type="match status" value="1"/>
</dbReference>
<dbReference type="EMBL" id="MEYH01000006">
    <property type="protein sequence ID" value="OGD17402.1"/>
    <property type="molecule type" value="Genomic_DNA"/>
</dbReference>
<feature type="transmembrane region" description="Helical" evidence="6">
    <location>
        <begin position="426"/>
        <end position="450"/>
    </location>
</feature>
<keyword evidence="2" id="KW-0813">Transport</keyword>
<evidence type="ECO:0000313" key="8">
    <source>
        <dbReference type="EMBL" id="OGD17402.1"/>
    </source>
</evidence>
<dbReference type="SUPFAM" id="SSF103473">
    <property type="entry name" value="MFS general substrate transporter"/>
    <property type="match status" value="1"/>
</dbReference>
<evidence type="ECO:0000256" key="2">
    <source>
        <dbReference type="ARBA" id="ARBA00022448"/>
    </source>
</evidence>
<name>A0A1F5AFY8_9BACT</name>
<accession>A0A1F5AFY8</accession>
<evidence type="ECO:0000256" key="1">
    <source>
        <dbReference type="ARBA" id="ARBA00004141"/>
    </source>
</evidence>
<feature type="transmembrane region" description="Helical" evidence="6">
    <location>
        <begin position="195"/>
        <end position="214"/>
    </location>
</feature>
<evidence type="ECO:0000313" key="9">
    <source>
        <dbReference type="Proteomes" id="UP000177701"/>
    </source>
</evidence>
<dbReference type="PANTHER" id="PTHR42718:SF9">
    <property type="entry name" value="MAJOR FACILITATOR SUPERFAMILY MULTIDRUG TRANSPORTER MFSC"/>
    <property type="match status" value="1"/>
</dbReference>
<feature type="domain" description="Major facilitator superfamily (MFS) profile" evidence="7">
    <location>
        <begin position="10"/>
        <end position="456"/>
    </location>
</feature>
<dbReference type="InterPro" id="IPR020846">
    <property type="entry name" value="MFS_dom"/>
</dbReference>
<keyword evidence="3 6" id="KW-0812">Transmembrane</keyword>
<feature type="transmembrane region" description="Helical" evidence="6">
    <location>
        <begin position="109"/>
        <end position="128"/>
    </location>
</feature>
<feature type="transmembrane region" description="Helical" evidence="6">
    <location>
        <begin position="259"/>
        <end position="283"/>
    </location>
</feature>
<feature type="transmembrane region" description="Helical" evidence="6">
    <location>
        <begin position="349"/>
        <end position="368"/>
    </location>
</feature>
<dbReference type="InterPro" id="IPR036259">
    <property type="entry name" value="MFS_trans_sf"/>
</dbReference>
<dbReference type="InterPro" id="IPR011701">
    <property type="entry name" value="MFS"/>
</dbReference>
<dbReference type="Gene3D" id="1.20.1250.20">
    <property type="entry name" value="MFS general substrate transporter like domains"/>
    <property type="match status" value="1"/>
</dbReference>
<feature type="transmembrane region" description="Helical" evidence="6">
    <location>
        <begin position="162"/>
        <end position="183"/>
    </location>
</feature>
<organism evidence="8 9">
    <name type="scientific">Candidatus Sediminicultor quintus</name>
    <dbReference type="NCBI Taxonomy" id="1797291"/>
    <lineage>
        <taxon>Bacteria</taxon>
        <taxon>Pseudomonadati</taxon>
        <taxon>Atribacterota</taxon>
        <taxon>Candidatus Phoenicimicrobiia</taxon>
        <taxon>Candidatus Pheonicimicrobiales</taxon>
        <taxon>Candidatus Phoenicimicrobiaceae</taxon>
        <taxon>Candidatus Sediminicultor</taxon>
    </lineage>
</organism>
<comment type="subcellular location">
    <subcellularLocation>
        <location evidence="1">Membrane</location>
        <topology evidence="1">Multi-pass membrane protein</topology>
    </subcellularLocation>
</comment>
<gene>
    <name evidence="8" type="ORF">A2V47_00295</name>
</gene>
<feature type="transmembrane region" description="Helical" evidence="6">
    <location>
        <begin position="295"/>
        <end position="312"/>
    </location>
</feature>
<feature type="transmembrane region" description="Helical" evidence="6">
    <location>
        <begin position="220"/>
        <end position="239"/>
    </location>
</feature>
<dbReference type="GO" id="GO:0016020">
    <property type="term" value="C:membrane"/>
    <property type="evidence" value="ECO:0007669"/>
    <property type="project" value="UniProtKB-SubCell"/>
</dbReference>
<feature type="transmembrane region" description="Helical" evidence="6">
    <location>
        <begin position="9"/>
        <end position="32"/>
    </location>
</feature>
<dbReference type="Proteomes" id="UP000177701">
    <property type="component" value="Unassembled WGS sequence"/>
</dbReference>
<sequence length="459" mass="50123">MEDKINKKIVLLIATLGAFIVPFMVSSINIALPSIGKEFAMNTVLLNWVVLSFTLSIAVFILPFGRLADIFGRKRLLLYGMSVFTLASIICGISFNAGMLIAFRVLQGISSAMISVTLISILSSVYFYGDRGRALGINVAATYIGLSSGPFLGGFLTKYLGWRSIFFLVVPIGIIVIIILLNLKQNWAEAKGEKFDYKGSIIYSIGLFGVVYGLSLVRSFWGPTLMLMGFILLIIFGFYEDRVKNPILNMTLIKNNKILTFSSLAALINYSATFAISYLFSLYLQYIKGFEPQQAGLILVAQPLIQALFSPLAGRLSDRMEPQVVASLGMAVTSAGLAFFIFLTENTSLEYIIAALSIVGFGFALFSSPNTNAIMGSVTKKYYGVASGIIGSARSIGQAFSMGITSLVMVFYMGNIQISRSNHPNFIISIKVTFVILTILCFFGIFASIARGKINQIKE</sequence>
<dbReference type="PANTHER" id="PTHR42718">
    <property type="entry name" value="MAJOR FACILITATOR SUPERFAMILY MULTIDRUG TRANSPORTER MFSC"/>
    <property type="match status" value="1"/>
</dbReference>
<evidence type="ECO:0000256" key="4">
    <source>
        <dbReference type="ARBA" id="ARBA00022989"/>
    </source>
</evidence>
<feature type="transmembrane region" description="Helical" evidence="6">
    <location>
        <begin position="135"/>
        <end position="156"/>
    </location>
</feature>
<feature type="transmembrane region" description="Helical" evidence="6">
    <location>
        <begin position="389"/>
        <end position="414"/>
    </location>
</feature>
<keyword evidence="5 6" id="KW-0472">Membrane</keyword>
<feature type="transmembrane region" description="Helical" evidence="6">
    <location>
        <begin position="324"/>
        <end position="343"/>
    </location>
</feature>
<proteinExistence type="predicted"/>
<evidence type="ECO:0000259" key="7">
    <source>
        <dbReference type="PROSITE" id="PS50850"/>
    </source>
</evidence>
<dbReference type="PROSITE" id="PS50850">
    <property type="entry name" value="MFS"/>
    <property type="match status" value="1"/>
</dbReference>
<dbReference type="GO" id="GO:0022857">
    <property type="term" value="F:transmembrane transporter activity"/>
    <property type="evidence" value="ECO:0007669"/>
    <property type="project" value="InterPro"/>
</dbReference>